<gene>
    <name evidence="1" type="ordered locus">BCAN_B1021</name>
</gene>
<proteinExistence type="predicted"/>
<dbReference type="HOGENOM" id="CLU_3363729_0_0_5"/>
<reference evidence="1 2" key="1">
    <citation type="submission" date="2007-10" db="EMBL/GenBank/DDBJ databases">
        <title>Brucella canis ATCC 23365 whole genome shotgun sequencing project.</title>
        <authorList>
            <person name="Setubal J.C."/>
            <person name="Bowns C."/>
            <person name="Boyle S."/>
            <person name="Crasta O.R."/>
            <person name="Czar M.J."/>
            <person name="Dharmanolla C."/>
            <person name="Gillespie J.J."/>
            <person name="Kenyon R.W."/>
            <person name="Lu J."/>
            <person name="Mane S."/>
            <person name="Mohapatra S."/>
            <person name="Nagrani S."/>
            <person name="Purkayastha A."/>
            <person name="Rajasimha H.K."/>
            <person name="Shallom J.M."/>
            <person name="Shallom S."/>
            <person name="Shukla M."/>
            <person name="Snyder E.E."/>
            <person name="Sobral B.W."/>
            <person name="Wattam A.R."/>
            <person name="Will R."/>
            <person name="Williams K."/>
            <person name="Yoo H."/>
            <person name="Bruce D."/>
            <person name="Detter C."/>
            <person name="Munk C."/>
            <person name="Brettin T.S."/>
        </authorList>
    </citation>
    <scope>NUCLEOTIDE SEQUENCE [LARGE SCALE GENOMIC DNA]</scope>
    <source>
        <strain evidence="2">ATCC 23365 / NCTC 10854 / RM-666</strain>
    </source>
</reference>
<evidence type="ECO:0000313" key="2">
    <source>
        <dbReference type="Proteomes" id="UP000001385"/>
    </source>
</evidence>
<dbReference type="EMBL" id="CP000873">
    <property type="protein sequence ID" value="ABX64164.1"/>
    <property type="molecule type" value="Genomic_DNA"/>
</dbReference>
<accession>A9MCS7</accession>
<protein>
    <submittedName>
        <fullName evidence="1">Uncharacterized protein</fullName>
    </submittedName>
</protein>
<name>A9MCS7_BRUC2</name>
<evidence type="ECO:0000313" key="1">
    <source>
        <dbReference type="EMBL" id="ABX64164.1"/>
    </source>
</evidence>
<dbReference type="AlphaFoldDB" id="A9MCS7"/>
<keyword evidence="2" id="KW-1185">Reference proteome</keyword>
<sequence length="35" mass="4035">MSTKWSMRLICKMELLLASSVFEPKRQSGFAQDNT</sequence>
<organism evidence="1 2">
    <name type="scientific">Brucella canis (strain ATCC 23365 / NCTC 10854 / RM-666)</name>
    <dbReference type="NCBI Taxonomy" id="483179"/>
    <lineage>
        <taxon>Bacteria</taxon>
        <taxon>Pseudomonadati</taxon>
        <taxon>Pseudomonadota</taxon>
        <taxon>Alphaproteobacteria</taxon>
        <taxon>Hyphomicrobiales</taxon>
        <taxon>Brucellaceae</taxon>
        <taxon>Brucella/Ochrobactrum group</taxon>
        <taxon>Brucella</taxon>
    </lineage>
</organism>
<dbReference type="Proteomes" id="UP000001385">
    <property type="component" value="Chromosome II"/>
</dbReference>
<dbReference type="KEGG" id="bcs:BCAN_B1021"/>